<protein>
    <submittedName>
        <fullName evidence="1">Uncharacterized protein</fullName>
    </submittedName>
</protein>
<reference evidence="1" key="1">
    <citation type="submission" date="2023-05" db="EMBL/GenBank/DDBJ databases">
        <authorList>
            <consortium name="ELIXIR-Norway"/>
        </authorList>
    </citation>
    <scope>NUCLEOTIDE SEQUENCE</scope>
</reference>
<sequence>MTMYRSKRRHQRYINMAGEPKPYRPKPGNKRPISALYRLESKEPFLSVGGYVFDYDYYRDDFYSRLFDYHGRVPPPPRAVIPLKRPRAAVTTTRRGKGVFSMKGGSRSAVSGSSSSGSKLKSDELQTIKKELTQIKTKIDSLLGRLEKIEKQQKAEAEAQKKQLEASLELTQDECVSENAEQSLEEPAEGAPDADGEELTDGVEEDFDEDGAHELVGGRAGVAARVPSQAGVTARGLISSPCACSRRTWAVLST</sequence>
<accession>A0AC59YD72</accession>
<gene>
    <name evidence="1" type="ORF">MRATA1EN22A_LOCUS4504</name>
</gene>
<proteinExistence type="predicted"/>
<organism evidence="1 2">
    <name type="scientific">Rangifer tarandus platyrhynchus</name>
    <name type="common">Svalbard reindeer</name>
    <dbReference type="NCBI Taxonomy" id="3082113"/>
    <lineage>
        <taxon>Eukaryota</taxon>
        <taxon>Metazoa</taxon>
        <taxon>Chordata</taxon>
        <taxon>Craniata</taxon>
        <taxon>Vertebrata</taxon>
        <taxon>Euteleostomi</taxon>
        <taxon>Mammalia</taxon>
        <taxon>Eutheria</taxon>
        <taxon>Laurasiatheria</taxon>
        <taxon>Artiodactyla</taxon>
        <taxon>Ruminantia</taxon>
        <taxon>Pecora</taxon>
        <taxon>Cervidae</taxon>
        <taxon>Odocoileinae</taxon>
        <taxon>Rangifer</taxon>
    </lineage>
</organism>
<dbReference type="EMBL" id="OX596096">
    <property type="protein sequence ID" value="CAM9577813.1"/>
    <property type="molecule type" value="Genomic_DNA"/>
</dbReference>
<dbReference type="Proteomes" id="UP001162501">
    <property type="component" value="Chromosome 12"/>
</dbReference>
<evidence type="ECO:0000313" key="1">
    <source>
        <dbReference type="EMBL" id="CAM9577813.1"/>
    </source>
</evidence>
<reference evidence="1" key="2">
    <citation type="submission" date="2025-03" db="EMBL/GenBank/DDBJ databases">
        <authorList>
            <consortium name="ELIXIR-Norway"/>
            <consortium name="Elixir Norway"/>
        </authorList>
    </citation>
    <scope>NUCLEOTIDE SEQUENCE</scope>
</reference>
<name>A0AC59YD72_RANTA</name>
<evidence type="ECO:0000313" key="2">
    <source>
        <dbReference type="Proteomes" id="UP001162501"/>
    </source>
</evidence>